<dbReference type="PANTHER" id="PTHR30590">
    <property type="entry name" value="INNER MEMBRANE PROTEIN"/>
    <property type="match status" value="1"/>
</dbReference>
<feature type="region of interest" description="Disordered" evidence="1">
    <location>
        <begin position="383"/>
        <end position="422"/>
    </location>
</feature>
<evidence type="ECO:0000256" key="1">
    <source>
        <dbReference type="SAM" id="MobiDB-lite"/>
    </source>
</evidence>
<keyword evidence="5" id="KW-1185">Reference proteome</keyword>
<dbReference type="Pfam" id="PF04235">
    <property type="entry name" value="DUF418"/>
    <property type="match status" value="1"/>
</dbReference>
<feature type="transmembrane region" description="Helical" evidence="2">
    <location>
        <begin position="264"/>
        <end position="287"/>
    </location>
</feature>
<dbReference type="InterPro" id="IPR052529">
    <property type="entry name" value="Bact_Transport_Assoc"/>
</dbReference>
<accession>A0ABU2X0X9</accession>
<feature type="transmembrane region" description="Helical" evidence="2">
    <location>
        <begin position="138"/>
        <end position="157"/>
    </location>
</feature>
<name>A0ABU2X0X9_9ACTN</name>
<reference evidence="4" key="1">
    <citation type="submission" date="2023-09" db="EMBL/GenBank/DDBJ databases">
        <title>30 novel species of actinomycetes from the DSMZ collection.</title>
        <authorList>
            <person name="Nouioui I."/>
        </authorList>
    </citation>
    <scope>NUCLEOTIDE SEQUENCE</scope>
    <source>
        <strain evidence="4">DSM 115977</strain>
    </source>
</reference>
<evidence type="ECO:0000313" key="5">
    <source>
        <dbReference type="Proteomes" id="UP001180973"/>
    </source>
</evidence>
<keyword evidence="2" id="KW-0472">Membrane</keyword>
<evidence type="ECO:0000313" key="4">
    <source>
        <dbReference type="EMBL" id="MDT0531835.1"/>
    </source>
</evidence>
<feature type="transmembrane region" description="Helical" evidence="2">
    <location>
        <begin position="50"/>
        <end position="70"/>
    </location>
</feature>
<feature type="transmembrane region" description="Helical" evidence="2">
    <location>
        <begin position="241"/>
        <end position="258"/>
    </location>
</feature>
<feature type="transmembrane region" description="Helical" evidence="2">
    <location>
        <begin position="90"/>
        <end position="108"/>
    </location>
</feature>
<protein>
    <submittedName>
        <fullName evidence="4">DUF418 domain-containing protein</fullName>
    </submittedName>
</protein>
<organism evidence="4 5">
    <name type="scientific">Micromonospora reichwaldensis</name>
    <dbReference type="NCBI Taxonomy" id="3075516"/>
    <lineage>
        <taxon>Bacteria</taxon>
        <taxon>Bacillati</taxon>
        <taxon>Actinomycetota</taxon>
        <taxon>Actinomycetes</taxon>
        <taxon>Micromonosporales</taxon>
        <taxon>Micromonosporaceae</taxon>
        <taxon>Micromonospora</taxon>
    </lineage>
</organism>
<sequence>MRRVLDVDAVRGFALFGIFVVNVTFMASGYPGNLVTDPDFDSGLDHAVRVLSAVFVDMKFYVLFSFLFGYSFTLQMAAARRAGAAFSARMLRRIAGLLVIGALHTVFLYGGDVLVTYAVACLVLLLLRDVRDRTAIRIAVALYALVVLSGVAGALFVDRSAFLPGEAEALANGAETTRALLGGWGAVIEGHLAGLPLLLVQAASMQGPTALGMFLVGMVAGRRQWLARVTGGEPVLRRIQWVGFPIGLLGSVVYTASGGNDNSLGVAASVATAPMLAAAYVATLLRIMHNPRTAAVRAALAPAGRMALTNYLGQSVAGLVAFTGIGFGLAGTFSPLALVAFALAVFAVQLVVSALWLRRFRYGPVEWALRWLTNARRPAFLVPPADQRPAGRTGPPHAGFAGTGAGSGADEPSVAVPRQNRA</sequence>
<comment type="caution">
    <text evidence="4">The sequence shown here is derived from an EMBL/GenBank/DDBJ whole genome shotgun (WGS) entry which is preliminary data.</text>
</comment>
<keyword evidence="2" id="KW-0812">Transmembrane</keyword>
<feature type="domain" description="DUF418" evidence="3">
    <location>
        <begin position="220"/>
        <end position="375"/>
    </location>
</feature>
<evidence type="ECO:0000256" key="2">
    <source>
        <dbReference type="SAM" id="Phobius"/>
    </source>
</evidence>
<dbReference type="EMBL" id="JAVRFL010000030">
    <property type="protein sequence ID" value="MDT0531835.1"/>
    <property type="molecule type" value="Genomic_DNA"/>
</dbReference>
<dbReference type="PANTHER" id="PTHR30590:SF2">
    <property type="entry name" value="INNER MEMBRANE PROTEIN"/>
    <property type="match status" value="1"/>
</dbReference>
<feature type="transmembrane region" description="Helical" evidence="2">
    <location>
        <begin position="114"/>
        <end position="131"/>
    </location>
</feature>
<proteinExistence type="predicted"/>
<dbReference type="Proteomes" id="UP001180973">
    <property type="component" value="Unassembled WGS sequence"/>
</dbReference>
<feature type="transmembrane region" description="Helical" evidence="2">
    <location>
        <begin position="308"/>
        <end position="330"/>
    </location>
</feature>
<dbReference type="InterPro" id="IPR007349">
    <property type="entry name" value="DUF418"/>
</dbReference>
<feature type="transmembrane region" description="Helical" evidence="2">
    <location>
        <begin position="198"/>
        <end position="220"/>
    </location>
</feature>
<feature type="transmembrane region" description="Helical" evidence="2">
    <location>
        <begin position="336"/>
        <end position="357"/>
    </location>
</feature>
<evidence type="ECO:0000259" key="3">
    <source>
        <dbReference type="Pfam" id="PF04235"/>
    </source>
</evidence>
<keyword evidence="2" id="KW-1133">Transmembrane helix</keyword>
<gene>
    <name evidence="4" type="ORF">RM555_22850</name>
</gene>
<feature type="transmembrane region" description="Helical" evidence="2">
    <location>
        <begin position="12"/>
        <end position="30"/>
    </location>
</feature>